<dbReference type="PANTHER" id="PTHR46623:SF6">
    <property type="entry name" value="ALPHA_BETA-HYDROLASES SUPERFAMILY PROTEIN"/>
    <property type="match status" value="1"/>
</dbReference>
<dbReference type="InterPro" id="IPR029058">
    <property type="entry name" value="AB_hydrolase_fold"/>
</dbReference>
<organism evidence="2 3">
    <name type="scientific">Nocardia yunnanensis</name>
    <dbReference type="NCBI Taxonomy" id="2382165"/>
    <lineage>
        <taxon>Bacteria</taxon>
        <taxon>Bacillati</taxon>
        <taxon>Actinomycetota</taxon>
        <taxon>Actinomycetes</taxon>
        <taxon>Mycobacteriales</taxon>
        <taxon>Nocardiaceae</taxon>
        <taxon>Nocardia</taxon>
    </lineage>
</organism>
<keyword evidence="2" id="KW-0378">Hydrolase</keyword>
<dbReference type="InterPro" id="IPR002925">
    <property type="entry name" value="Dienelactn_hydro"/>
</dbReference>
<keyword evidence="3" id="KW-1185">Reference proteome</keyword>
<proteinExistence type="predicted"/>
<evidence type="ECO:0000313" key="2">
    <source>
        <dbReference type="EMBL" id="AYF74248.1"/>
    </source>
</evidence>
<feature type="domain" description="Dienelactone hydrolase" evidence="1">
    <location>
        <begin position="13"/>
        <end position="227"/>
    </location>
</feature>
<dbReference type="KEGG" id="nyu:D7D52_10675"/>
<reference evidence="2 3" key="1">
    <citation type="submission" date="2018-09" db="EMBL/GenBank/DDBJ databases">
        <title>Nocardia yunnanensis sp. nov., an actinomycete isolated from a soil sample.</title>
        <authorList>
            <person name="Zhang J."/>
        </authorList>
    </citation>
    <scope>NUCLEOTIDE SEQUENCE [LARGE SCALE GENOMIC DNA]</scope>
    <source>
        <strain evidence="2 3">CFHS0054</strain>
    </source>
</reference>
<accession>A0A386Z9G9</accession>
<evidence type="ECO:0000259" key="1">
    <source>
        <dbReference type="Pfam" id="PF01738"/>
    </source>
</evidence>
<dbReference type="RefSeq" id="WP_120736169.1">
    <property type="nucleotide sequence ID" value="NZ_CP032568.1"/>
</dbReference>
<evidence type="ECO:0000313" key="3">
    <source>
        <dbReference type="Proteomes" id="UP000267164"/>
    </source>
</evidence>
<dbReference type="GO" id="GO:0016787">
    <property type="term" value="F:hydrolase activity"/>
    <property type="evidence" value="ECO:0007669"/>
    <property type="project" value="UniProtKB-KW"/>
</dbReference>
<dbReference type="InterPro" id="IPR051049">
    <property type="entry name" value="Dienelactone_hydrolase-like"/>
</dbReference>
<dbReference type="PANTHER" id="PTHR46623">
    <property type="entry name" value="CARBOXYMETHYLENEBUTENOLIDASE-RELATED"/>
    <property type="match status" value="1"/>
</dbReference>
<sequence length="229" mass="24339">MSEVELSTPNGVVDAYVAVPEGEGPWPGVVVLHDGMGMGADVRGTADRLARGGYLAIAPNLFARGRVRCVPGMMRELIANGDGVTVKDILSARAHLIADPGCTGRVAVVGFCLGGGFALLVATKGFDAAAPFYPSGRGNYEQMLRGSCPIVASYGALDPANPRRGPKLERVLTEYGIDHDVKTYPGVTHSFANLTPAESVMRVTGLGYNEEATEDAWRRIFAFFDAHLR</sequence>
<dbReference type="Pfam" id="PF01738">
    <property type="entry name" value="DLH"/>
    <property type="match status" value="1"/>
</dbReference>
<dbReference type="OrthoDB" id="3208682at2"/>
<dbReference type="SUPFAM" id="SSF53474">
    <property type="entry name" value="alpha/beta-Hydrolases"/>
    <property type="match status" value="1"/>
</dbReference>
<dbReference type="Proteomes" id="UP000267164">
    <property type="component" value="Chromosome"/>
</dbReference>
<name>A0A386Z9G9_9NOCA</name>
<gene>
    <name evidence="2" type="ORF">D7D52_10675</name>
</gene>
<dbReference type="Gene3D" id="3.40.50.1820">
    <property type="entry name" value="alpha/beta hydrolase"/>
    <property type="match status" value="1"/>
</dbReference>
<dbReference type="AlphaFoldDB" id="A0A386Z9G9"/>
<dbReference type="EMBL" id="CP032568">
    <property type="protein sequence ID" value="AYF74248.1"/>
    <property type="molecule type" value="Genomic_DNA"/>
</dbReference>
<protein>
    <submittedName>
        <fullName evidence="2">Dienelactone hydrolase family protein</fullName>
    </submittedName>
</protein>